<evidence type="ECO:0000313" key="4">
    <source>
        <dbReference type="EMBL" id="WEK35762.1"/>
    </source>
</evidence>
<gene>
    <name evidence="4" type="ORF">P0Y53_25025</name>
</gene>
<sequence length="2042" mass="231584">MWCKKSGLLVLITLLLTAVNAQQKMNTYDRNWKKIDSLIEQAGLPQSALKELDKLTTLARQEKNEPQLIRTLIYRLNFQDAREENAAQKNITLLQKEISTSSGPARAILQSMTAEAYKRYFEQNRWRIYDRSETSVTFNKDNIATWSADELHREIGAHYLASLSNEKQLQQTRLEPFDPILIKGNTRKLRPTLFDLLAFRALDYFQSKERTLTQPAYAFELNEAAAFADAPAFAAHTFSTRDSSSLSFKALQLYQRILRFHLADTQPYARIDADINRIAFVYNNSTHPDKETLYTQALKNLASQYGQQPAAAQASYLLAAWYAQQARSYEPGKDSTHRYAYLEAAKICQQILLQKDSSEGKTNCQQLLAEIQRPYLSLSTEMVNLPAQPFRSLVQYRNISRIYGRLIRMDLKSREALGSSWEDAYWNKLLKLPSHKTFTQSLPDTRDHQEHGVEIPMEGLPVGMYALVSSTGNDFQMSKDAMALQFFYVSGISYINRENEYFVLHRETGAPLVRASAQLWYRVYDSNTRKYIRRQGENIVTNQQGYFQVAPSASKDHRNFYLELTHGNDHLLIDNYQYNNTYQPEKQDKPQLTSFLFTDRSIYRPGQLLYAKGIVINKTTDGKNSTVASGVATTILLLDANGQPIDSVKVTTSDYGSWNARFTLPSGVLNGQFQLLDKTSSTYHSFSVEEYKRPRFYTEINKPGGSYRLNDSITLTGQAKAYAGNNIDGASVRYRVVRRTVMPFWYYGFTPGSYSSSRIWPPYQNNSMEIAHGETSTDANGQFTIRFRAIPDNSVDRKLQPSFYYEVSADVTDISGETRSGSTGLSISYQALQLAINLPDQLPADSLAGIRISSTNSSDSFQQARVTLTLRPLTTPSRQFRQRLWQEPDQFLLSKEEYYRLFPYDIYSNEDNVQQWPEGPALLTITDTTAADSRFAIGKTRIPAGWYKVEASTTDKFGEPVKDIKYVQLTDQADRNPQAYVSIDTRNPAAEPGQRLYYSVRTNLDSAFVIHELERKGTPAQRTFFTLHQNSKGFELPVTEADRGGLGMQVFFVKHNRSYSATQLWQVPYTNKELSISYETFRDKTLPGSAEKWKVKISGYKNEKLAAELLTAMYDASLDQFKPQQWAIPGVLDYFMQDPSKRWSGNTNFQEVGSEFRRTEVGSIDYYEKRYDALLTGFEFGFGTMAYFKPPRIVADAAVARNAAQPQAAGDQAYARVGTITQESKKEEITVTGNMVVMGDSGLPTAAVEPAGGQQPATAPVRTNFNETAFFFPDLHTDAQGNIEFSFTMPEALTKWKWMSLAHTRDLAFGYSEKNIITQKELMVQPNAPRFLREGDRMDFSGKIVNLTDKELSGQVGLQLTDPASGQPVDGWFINVTPQQYFTVAAGQSTPVRFSIQIPYQYNRPVTYRMVASAGNLSDGEEAILPVVSNRMLVTESLPISIRGTASKDFSFTKLLQSGSSETLSQHKLTVEYTTNPAWYAVQALPYLMEYPYDCAEQVFNRYYANTLAASIVKASPAIKAIFDRWKIQDTAALLSNLQKNEELKALLLQETPWVLEARQESEQKKRIALLYDMVRMGTEQQSALAKLRELLHDKGGFMWFKGGPDDRYITQYILTGIGHLKKLKALPVNDPQLNALLKDAIPYLDQRIKEDYDQLLKSKAKITDNQLGYIQIQYLYMRSFFPEYAVPGASFNAYNFYRKQSQQFWLSQSRYMQGMIALSLHRTGDPQNAKKIIASLKENALVSEEMGMYWKNITAGYYWHQAPVETQALLIEAFAEVTNDTKAVEDLKTWLLKQKQTNAWRTTRATADACYALLMQGTSWLSNEPVVEIRLGDKLIRSTEQSTEAGTGYFKTSIDGAGVKPEMGRINVSVKNAPTATPSPSWGAVYWQYFENLDKITQAATPLKLQKKLYVEQNTDRGPVLQPLNEGETLSVGDKVKVRIELTVDRDMEYVHMKDMRAACMEPVNVLSGYKWQGGLGYYESTKDASTNFFFGALRKGTWIFEYPLFVTHTGTFSNGVTSIQCMYAPEFTAHSEGIKVSVEQ</sequence>
<dbReference type="Pfam" id="PF17973">
    <property type="entry name" value="bMG10"/>
    <property type="match status" value="1"/>
</dbReference>
<evidence type="ECO:0000313" key="5">
    <source>
        <dbReference type="Proteomes" id="UP001220610"/>
    </source>
</evidence>
<comment type="similarity">
    <text evidence="1">Belongs to the protease inhibitor I39 (alpha-2-macroglobulin) family. Bacterial alpha-2-macroglobulin subfamily.</text>
</comment>
<dbReference type="GO" id="GO:0004866">
    <property type="term" value="F:endopeptidase inhibitor activity"/>
    <property type="evidence" value="ECO:0007669"/>
    <property type="project" value="InterPro"/>
</dbReference>
<dbReference type="Gene3D" id="1.50.10.20">
    <property type="match status" value="1"/>
</dbReference>
<dbReference type="PANTHER" id="PTHR40094:SF1">
    <property type="entry name" value="UBIQUITIN DOMAIN-CONTAINING PROTEIN"/>
    <property type="match status" value="1"/>
</dbReference>
<protein>
    <submittedName>
        <fullName evidence="4">Alpha-2-macroglobulin family protein</fullName>
    </submittedName>
</protein>
<dbReference type="SUPFAM" id="SSF48239">
    <property type="entry name" value="Terpenoid cyclases/Protein prenyltransferases"/>
    <property type="match status" value="1"/>
</dbReference>
<organism evidence="4 5">
    <name type="scientific">Candidatus Pseudobacter hemicellulosilyticus</name>
    <dbReference type="NCBI Taxonomy" id="3121375"/>
    <lineage>
        <taxon>Bacteria</taxon>
        <taxon>Pseudomonadati</taxon>
        <taxon>Bacteroidota</taxon>
        <taxon>Chitinophagia</taxon>
        <taxon>Chitinophagales</taxon>
        <taxon>Chitinophagaceae</taxon>
        <taxon>Pseudobacter</taxon>
    </lineage>
</organism>
<name>A0AAJ5WU83_9BACT</name>
<dbReference type="InterPro" id="IPR002890">
    <property type="entry name" value="MG2"/>
</dbReference>
<proteinExistence type="inferred from homology"/>
<feature type="domain" description="Alpha-2-macroglobulin" evidence="3">
    <location>
        <begin position="1268"/>
        <end position="1358"/>
    </location>
</feature>
<keyword evidence="2" id="KW-0732">Signal</keyword>
<dbReference type="InterPro" id="IPR001599">
    <property type="entry name" value="Macroglobln_a2"/>
</dbReference>
<evidence type="ECO:0000256" key="1">
    <source>
        <dbReference type="ARBA" id="ARBA00010556"/>
    </source>
</evidence>
<feature type="signal peptide" evidence="2">
    <location>
        <begin position="1"/>
        <end position="21"/>
    </location>
</feature>
<dbReference type="Pfam" id="PF00207">
    <property type="entry name" value="A2M"/>
    <property type="match status" value="1"/>
</dbReference>
<feature type="chain" id="PRO_5042588709" evidence="2">
    <location>
        <begin position="22"/>
        <end position="2042"/>
    </location>
</feature>
<dbReference type="Proteomes" id="UP001220610">
    <property type="component" value="Chromosome"/>
</dbReference>
<reference evidence="4" key="1">
    <citation type="submission" date="2023-03" db="EMBL/GenBank/DDBJ databases">
        <title>Andean soil-derived lignocellulolytic bacterial consortium as a source of novel taxa and putative plastic-active enzymes.</title>
        <authorList>
            <person name="Diaz-Garcia L."/>
            <person name="Chuvochina M."/>
            <person name="Feuerriegel G."/>
            <person name="Bunk B."/>
            <person name="Sproer C."/>
            <person name="Streit W.R."/>
            <person name="Rodriguez L.M."/>
            <person name="Overmann J."/>
            <person name="Jimenez D.J."/>
        </authorList>
    </citation>
    <scope>NUCLEOTIDE SEQUENCE</scope>
    <source>
        <strain evidence="4">MAG 7</strain>
    </source>
</reference>
<dbReference type="EMBL" id="CP119311">
    <property type="protein sequence ID" value="WEK35762.1"/>
    <property type="molecule type" value="Genomic_DNA"/>
</dbReference>
<dbReference type="Pfam" id="PF01835">
    <property type="entry name" value="MG2"/>
    <property type="match status" value="1"/>
</dbReference>
<dbReference type="InterPro" id="IPR008930">
    <property type="entry name" value="Terpenoid_cyclase/PrenylTrfase"/>
</dbReference>
<accession>A0AAJ5WU83</accession>
<dbReference type="InterPro" id="IPR051802">
    <property type="entry name" value="YfhM-like"/>
</dbReference>
<evidence type="ECO:0000256" key="2">
    <source>
        <dbReference type="SAM" id="SignalP"/>
    </source>
</evidence>
<dbReference type="SMART" id="SM01360">
    <property type="entry name" value="A2M"/>
    <property type="match status" value="1"/>
</dbReference>
<evidence type="ECO:0000259" key="3">
    <source>
        <dbReference type="SMART" id="SM01360"/>
    </source>
</evidence>
<dbReference type="PANTHER" id="PTHR40094">
    <property type="entry name" value="ALPHA-2-MACROGLOBULIN HOMOLOG"/>
    <property type="match status" value="1"/>
</dbReference>
<dbReference type="Gene3D" id="2.60.40.1930">
    <property type="match status" value="1"/>
</dbReference>
<dbReference type="InterPro" id="IPR041246">
    <property type="entry name" value="Bact_MG10"/>
</dbReference>